<dbReference type="OrthoDB" id="2593073at2759"/>
<sequence length="219" mass="24071">MESAFNSNSLWDLSLPPSLPALADDDFIALLQKQFGGNIPGLEANKQSSQAANINPQNLSRVPIPKPVESPPSDDSPSPPSATDATSSRSRRQSGVNFEVGSSSFSNDLGDEEDSTLKRKASEEDLDDEPNPKSQHTSLNKKGSARRKSTGNASVDETRLLKRKEQNRAAQRAFRERKEKHVKDLEDKVSALEEKNAATQQENDTLREVVSRLQTENTT</sequence>
<dbReference type="PANTHER" id="PTHR40621:SF6">
    <property type="entry name" value="AP-1-LIKE TRANSCRIPTION FACTOR YAP1-RELATED"/>
    <property type="match status" value="1"/>
</dbReference>
<proteinExistence type="predicted"/>
<keyword evidence="2" id="KW-0539">Nucleus</keyword>
<evidence type="ECO:0000256" key="1">
    <source>
        <dbReference type="ARBA" id="ARBA00004123"/>
    </source>
</evidence>
<feature type="compositionally biased region" description="Low complexity" evidence="3">
    <location>
        <begin position="71"/>
        <end position="88"/>
    </location>
</feature>
<dbReference type="InterPro" id="IPR050936">
    <property type="entry name" value="AP-1-like"/>
</dbReference>
<name>A0A286UQ54_9AGAM</name>
<dbReference type="SUPFAM" id="SSF57959">
    <property type="entry name" value="Leucine zipper domain"/>
    <property type="match status" value="1"/>
</dbReference>
<dbReference type="EMBL" id="NBII01000002">
    <property type="protein sequence ID" value="PAV21726.1"/>
    <property type="molecule type" value="Genomic_DNA"/>
</dbReference>
<dbReference type="InParanoid" id="A0A286UQ54"/>
<dbReference type="Pfam" id="PF00170">
    <property type="entry name" value="bZIP_1"/>
    <property type="match status" value="1"/>
</dbReference>
<dbReference type="PROSITE" id="PS00036">
    <property type="entry name" value="BZIP_BASIC"/>
    <property type="match status" value="1"/>
</dbReference>
<accession>A0A286UQ54</accession>
<evidence type="ECO:0000256" key="3">
    <source>
        <dbReference type="SAM" id="MobiDB-lite"/>
    </source>
</evidence>
<dbReference type="SMART" id="SM00338">
    <property type="entry name" value="BRLZ"/>
    <property type="match status" value="1"/>
</dbReference>
<dbReference type="STRING" id="2282107.A0A286UQ54"/>
<feature type="compositionally biased region" description="Polar residues" evidence="3">
    <location>
        <begin position="93"/>
        <end position="107"/>
    </location>
</feature>
<dbReference type="GO" id="GO:0001228">
    <property type="term" value="F:DNA-binding transcription activator activity, RNA polymerase II-specific"/>
    <property type="evidence" value="ECO:0007669"/>
    <property type="project" value="TreeGrafter"/>
</dbReference>
<evidence type="ECO:0000313" key="5">
    <source>
        <dbReference type="EMBL" id="PAV21726.1"/>
    </source>
</evidence>
<evidence type="ECO:0000259" key="4">
    <source>
        <dbReference type="PROSITE" id="PS50217"/>
    </source>
</evidence>
<dbReference type="GO" id="GO:0090575">
    <property type="term" value="C:RNA polymerase II transcription regulator complex"/>
    <property type="evidence" value="ECO:0007669"/>
    <property type="project" value="TreeGrafter"/>
</dbReference>
<dbReference type="InterPro" id="IPR004827">
    <property type="entry name" value="bZIP"/>
</dbReference>
<organism evidence="5 6">
    <name type="scientific">Pyrrhoderma noxium</name>
    <dbReference type="NCBI Taxonomy" id="2282107"/>
    <lineage>
        <taxon>Eukaryota</taxon>
        <taxon>Fungi</taxon>
        <taxon>Dikarya</taxon>
        <taxon>Basidiomycota</taxon>
        <taxon>Agaricomycotina</taxon>
        <taxon>Agaricomycetes</taxon>
        <taxon>Hymenochaetales</taxon>
        <taxon>Hymenochaetaceae</taxon>
        <taxon>Pyrrhoderma</taxon>
    </lineage>
</organism>
<dbReference type="Proteomes" id="UP000217199">
    <property type="component" value="Unassembled WGS sequence"/>
</dbReference>
<dbReference type="InterPro" id="IPR046347">
    <property type="entry name" value="bZIP_sf"/>
</dbReference>
<feature type="compositionally biased region" description="Basic and acidic residues" evidence="3">
    <location>
        <begin position="156"/>
        <end position="196"/>
    </location>
</feature>
<dbReference type="PROSITE" id="PS50217">
    <property type="entry name" value="BZIP"/>
    <property type="match status" value="1"/>
</dbReference>
<comment type="subcellular location">
    <subcellularLocation>
        <location evidence="1">Nucleus</location>
    </subcellularLocation>
</comment>
<dbReference type="CDD" id="cd14688">
    <property type="entry name" value="bZIP_YAP"/>
    <property type="match status" value="1"/>
</dbReference>
<comment type="caution">
    <text evidence="5">The sequence shown here is derived from an EMBL/GenBank/DDBJ whole genome shotgun (WGS) entry which is preliminary data.</text>
</comment>
<dbReference type="GO" id="GO:0000976">
    <property type="term" value="F:transcription cis-regulatory region binding"/>
    <property type="evidence" value="ECO:0007669"/>
    <property type="project" value="InterPro"/>
</dbReference>
<feature type="domain" description="BZIP" evidence="4">
    <location>
        <begin position="157"/>
        <end position="219"/>
    </location>
</feature>
<dbReference type="PANTHER" id="PTHR40621">
    <property type="entry name" value="TRANSCRIPTION FACTOR KAPC-RELATED"/>
    <property type="match status" value="1"/>
</dbReference>
<keyword evidence="6" id="KW-1185">Reference proteome</keyword>
<feature type="compositionally biased region" description="Polar residues" evidence="3">
    <location>
        <begin position="45"/>
        <end position="60"/>
    </location>
</feature>
<protein>
    <submittedName>
        <fullName evidence="5">Bzip transcription factor</fullName>
    </submittedName>
</protein>
<evidence type="ECO:0000313" key="6">
    <source>
        <dbReference type="Proteomes" id="UP000217199"/>
    </source>
</evidence>
<evidence type="ECO:0000256" key="2">
    <source>
        <dbReference type="ARBA" id="ARBA00023242"/>
    </source>
</evidence>
<gene>
    <name evidence="5" type="ORF">PNOK_0168300</name>
</gene>
<dbReference type="Gene3D" id="1.20.5.170">
    <property type="match status" value="1"/>
</dbReference>
<reference evidence="5 6" key="1">
    <citation type="journal article" date="2017" name="Mol. Ecol.">
        <title>Comparative and population genomic landscape of Phellinus noxius: A hypervariable fungus causing root rot in trees.</title>
        <authorList>
            <person name="Chung C.L."/>
            <person name="Lee T.J."/>
            <person name="Akiba M."/>
            <person name="Lee H.H."/>
            <person name="Kuo T.H."/>
            <person name="Liu D."/>
            <person name="Ke H.M."/>
            <person name="Yokoi T."/>
            <person name="Roa M.B."/>
            <person name="Lu M.J."/>
            <person name="Chang Y.Y."/>
            <person name="Ann P.J."/>
            <person name="Tsai J.N."/>
            <person name="Chen C.Y."/>
            <person name="Tzean S.S."/>
            <person name="Ota Y."/>
            <person name="Hattori T."/>
            <person name="Sahashi N."/>
            <person name="Liou R.F."/>
            <person name="Kikuchi T."/>
            <person name="Tsai I.J."/>
        </authorList>
    </citation>
    <scope>NUCLEOTIDE SEQUENCE [LARGE SCALE GENOMIC DNA]</scope>
    <source>
        <strain evidence="5 6">FFPRI411160</strain>
    </source>
</reference>
<dbReference type="AlphaFoldDB" id="A0A286UQ54"/>
<feature type="compositionally biased region" description="Polar residues" evidence="3">
    <location>
        <begin position="132"/>
        <end position="141"/>
    </location>
</feature>
<feature type="region of interest" description="Disordered" evidence="3">
    <location>
        <begin position="38"/>
        <end position="219"/>
    </location>
</feature>